<sequence>MALCNCRVESCMGCIPLQRGAIIIGFLNLFSSMLKTFKYIRILIEFELKVKECEEARPMRSPAFTIHNESKYDYYETARDELRACPKGRVLALARMYIVIPIFIMFIYFILTALMIHGTRQVRPRPVLSPLERPKLIAPWLWWQLFLLVVSLLSIIGLQSHEDFFLNITLLLVNMYLFMVVNSFYLKLLQQERNPSRVTVIAMARRRSDMTVSFPSPLKDDPPPPYHSCYVPVEAMYPPPYDTSGTTTHGGSMPPPYQSMDPLASSSSAGPQEEPHSNPTLHVPSPANPSSGTSSPTTPEAAIPEAATPEAATPEAATSNTDTATRDTQEQETRSEGSCSPPEAVGERVPLVVKLPTSQNN</sequence>
<evidence type="ECO:0000313" key="3">
    <source>
        <dbReference type="EMBL" id="MPC31194.1"/>
    </source>
</evidence>
<dbReference type="AlphaFoldDB" id="A0A5B7EEU1"/>
<reference evidence="3 4" key="1">
    <citation type="submission" date="2019-05" db="EMBL/GenBank/DDBJ databases">
        <title>Another draft genome of Portunus trituberculatus and its Hox gene families provides insights of decapod evolution.</title>
        <authorList>
            <person name="Jeong J.-H."/>
            <person name="Song I."/>
            <person name="Kim S."/>
            <person name="Choi T."/>
            <person name="Kim D."/>
            <person name="Ryu S."/>
            <person name="Kim W."/>
        </authorList>
    </citation>
    <scope>NUCLEOTIDE SEQUENCE [LARGE SCALE GENOMIC DNA]</scope>
    <source>
        <tissue evidence="3">Muscle</tissue>
    </source>
</reference>
<feature type="compositionally biased region" description="Basic and acidic residues" evidence="1">
    <location>
        <begin position="324"/>
        <end position="335"/>
    </location>
</feature>
<keyword evidence="4" id="KW-1185">Reference proteome</keyword>
<comment type="caution">
    <text evidence="3">The sequence shown here is derived from an EMBL/GenBank/DDBJ whole genome shotgun (WGS) entry which is preliminary data.</text>
</comment>
<gene>
    <name evidence="3" type="ORF">E2C01_024477</name>
</gene>
<accession>A0A5B7EEU1</accession>
<feature type="transmembrane region" description="Helical" evidence="2">
    <location>
        <begin position="96"/>
        <end position="116"/>
    </location>
</feature>
<feature type="compositionally biased region" description="Low complexity" evidence="1">
    <location>
        <begin position="284"/>
        <end position="318"/>
    </location>
</feature>
<dbReference type="EMBL" id="VSRR010002386">
    <property type="protein sequence ID" value="MPC31194.1"/>
    <property type="molecule type" value="Genomic_DNA"/>
</dbReference>
<evidence type="ECO:0000256" key="1">
    <source>
        <dbReference type="SAM" id="MobiDB-lite"/>
    </source>
</evidence>
<feature type="transmembrane region" description="Helical" evidence="2">
    <location>
        <begin position="137"/>
        <end position="158"/>
    </location>
</feature>
<feature type="region of interest" description="Disordered" evidence="1">
    <location>
        <begin position="241"/>
        <end position="361"/>
    </location>
</feature>
<evidence type="ECO:0000313" key="4">
    <source>
        <dbReference type="Proteomes" id="UP000324222"/>
    </source>
</evidence>
<keyword evidence="2" id="KW-1133">Transmembrane helix</keyword>
<evidence type="ECO:0000256" key="2">
    <source>
        <dbReference type="SAM" id="Phobius"/>
    </source>
</evidence>
<feature type="transmembrane region" description="Helical" evidence="2">
    <location>
        <begin position="164"/>
        <end position="186"/>
    </location>
</feature>
<dbReference type="Proteomes" id="UP000324222">
    <property type="component" value="Unassembled WGS sequence"/>
</dbReference>
<dbReference type="OrthoDB" id="6366676at2759"/>
<protein>
    <submittedName>
        <fullName evidence="3">Uncharacterized protein</fullName>
    </submittedName>
</protein>
<keyword evidence="2" id="KW-0472">Membrane</keyword>
<proteinExistence type="predicted"/>
<keyword evidence="2" id="KW-0812">Transmembrane</keyword>
<name>A0A5B7EEU1_PORTR</name>
<organism evidence="3 4">
    <name type="scientific">Portunus trituberculatus</name>
    <name type="common">Swimming crab</name>
    <name type="synonym">Neptunus trituberculatus</name>
    <dbReference type="NCBI Taxonomy" id="210409"/>
    <lineage>
        <taxon>Eukaryota</taxon>
        <taxon>Metazoa</taxon>
        <taxon>Ecdysozoa</taxon>
        <taxon>Arthropoda</taxon>
        <taxon>Crustacea</taxon>
        <taxon>Multicrustacea</taxon>
        <taxon>Malacostraca</taxon>
        <taxon>Eumalacostraca</taxon>
        <taxon>Eucarida</taxon>
        <taxon>Decapoda</taxon>
        <taxon>Pleocyemata</taxon>
        <taxon>Brachyura</taxon>
        <taxon>Eubrachyura</taxon>
        <taxon>Portunoidea</taxon>
        <taxon>Portunidae</taxon>
        <taxon>Portuninae</taxon>
        <taxon>Portunus</taxon>
    </lineage>
</organism>